<dbReference type="AlphaFoldDB" id="A0A2W7RQN9"/>
<dbReference type="Proteomes" id="UP000248882">
    <property type="component" value="Unassembled WGS sequence"/>
</dbReference>
<organism evidence="1 2">
    <name type="scientific">Algoriphagus chordae</name>
    <dbReference type="NCBI Taxonomy" id="237019"/>
    <lineage>
        <taxon>Bacteria</taxon>
        <taxon>Pseudomonadati</taxon>
        <taxon>Bacteroidota</taxon>
        <taxon>Cytophagia</taxon>
        <taxon>Cytophagales</taxon>
        <taxon>Cyclobacteriaceae</taxon>
        <taxon>Algoriphagus</taxon>
    </lineage>
</organism>
<accession>A0A2W7RQN9</accession>
<dbReference type="RefSeq" id="WP_111316810.1">
    <property type="nucleotide sequence ID" value="NZ_QKZT01000002.1"/>
</dbReference>
<evidence type="ECO:0000313" key="1">
    <source>
        <dbReference type="EMBL" id="PZX56799.1"/>
    </source>
</evidence>
<sequence length="190" mass="21767">MKIGLNSLNLLIVFSCGTGTGNVKGEKNFQEKSDDNEVPMKEIFNQDSSQTKKFINDDDFVFSVLDNELSFSYVESKIDIKSELIVPNIHNKSLNDTIVSFTNEKDFFKFHKASGNAILLEAEIKSDQYKIDSGAIKIGVPYNIFKDKFNLETAIDTLIVKDFENSSYFMFLFDENQMLNTILFKTRYLD</sequence>
<keyword evidence="2" id="KW-1185">Reference proteome</keyword>
<comment type="caution">
    <text evidence="1">The sequence shown here is derived from an EMBL/GenBank/DDBJ whole genome shotgun (WGS) entry which is preliminary data.</text>
</comment>
<evidence type="ECO:0008006" key="3">
    <source>
        <dbReference type="Google" id="ProtNLM"/>
    </source>
</evidence>
<proteinExistence type="predicted"/>
<protein>
    <recommendedName>
        <fullName evidence="3">Lipoprotein</fullName>
    </recommendedName>
</protein>
<reference evidence="1 2" key="1">
    <citation type="submission" date="2018-06" db="EMBL/GenBank/DDBJ databases">
        <title>Genomic Encyclopedia of Archaeal and Bacterial Type Strains, Phase II (KMG-II): from individual species to whole genera.</title>
        <authorList>
            <person name="Goeker M."/>
        </authorList>
    </citation>
    <scope>NUCLEOTIDE SEQUENCE [LARGE SCALE GENOMIC DNA]</scope>
    <source>
        <strain evidence="1 2">DSM 19830</strain>
    </source>
</reference>
<evidence type="ECO:0000313" key="2">
    <source>
        <dbReference type="Proteomes" id="UP000248882"/>
    </source>
</evidence>
<dbReference type="EMBL" id="QKZT01000002">
    <property type="protein sequence ID" value="PZX56799.1"/>
    <property type="molecule type" value="Genomic_DNA"/>
</dbReference>
<gene>
    <name evidence="1" type="ORF">LV85_00732</name>
</gene>
<dbReference type="PROSITE" id="PS51257">
    <property type="entry name" value="PROKAR_LIPOPROTEIN"/>
    <property type="match status" value="1"/>
</dbReference>
<name>A0A2W7RQN9_9BACT</name>